<dbReference type="STRING" id="937777.Deipe_1468"/>
<dbReference type="HOGENOM" id="CLU_2166831_0_0_0"/>
<dbReference type="RefSeq" id="WP_015235317.1">
    <property type="nucleotide sequence ID" value="NC_019793.1"/>
</dbReference>
<keyword evidence="3" id="KW-1185">Reference proteome</keyword>
<feature type="transmembrane region" description="Helical" evidence="1">
    <location>
        <begin position="12"/>
        <end position="33"/>
    </location>
</feature>
<gene>
    <name evidence="2" type="ordered locus">Deipe_1468</name>
</gene>
<proteinExistence type="predicted"/>
<keyword evidence="1" id="KW-1133">Transmembrane helix</keyword>
<keyword evidence="1" id="KW-0812">Transmembrane</keyword>
<dbReference type="EMBL" id="CP003382">
    <property type="protein sequence ID" value="AFZ67009.1"/>
    <property type="molecule type" value="Genomic_DNA"/>
</dbReference>
<sequence>MILYSATPSKLFLRTLTGITLFLCWLPMCAGFLDATSVRPGRTTRRRSEMEDGSGGIENPGQLAVATLLFLGGAVGGWEALDRIDRMKTPVRKPRGWSAPEELQLLEAAD</sequence>
<organism evidence="2 3">
    <name type="scientific">Deinococcus peraridilitoris (strain DSM 19664 / LMG 22246 / CIP 109416 / KR-200)</name>
    <dbReference type="NCBI Taxonomy" id="937777"/>
    <lineage>
        <taxon>Bacteria</taxon>
        <taxon>Thermotogati</taxon>
        <taxon>Deinococcota</taxon>
        <taxon>Deinococci</taxon>
        <taxon>Deinococcales</taxon>
        <taxon>Deinococcaceae</taxon>
        <taxon>Deinococcus</taxon>
    </lineage>
</organism>
<evidence type="ECO:0000256" key="1">
    <source>
        <dbReference type="SAM" id="Phobius"/>
    </source>
</evidence>
<accession>L0A0M5</accession>
<evidence type="ECO:0000313" key="3">
    <source>
        <dbReference type="Proteomes" id="UP000010467"/>
    </source>
</evidence>
<dbReference type="PATRIC" id="fig|937777.3.peg.1473"/>
<protein>
    <submittedName>
        <fullName evidence="2">Uncharacterized protein</fullName>
    </submittedName>
</protein>
<dbReference type="Proteomes" id="UP000010467">
    <property type="component" value="Chromosome"/>
</dbReference>
<keyword evidence="1" id="KW-0472">Membrane</keyword>
<dbReference type="KEGG" id="dpd:Deipe_1468"/>
<dbReference type="AlphaFoldDB" id="L0A0M5"/>
<reference evidence="3" key="1">
    <citation type="submission" date="2012-03" db="EMBL/GenBank/DDBJ databases">
        <title>Complete sequence of chromosome of Deinococcus peraridilitoris DSM 19664.</title>
        <authorList>
            <person name="Lucas S."/>
            <person name="Copeland A."/>
            <person name="Lapidus A."/>
            <person name="Glavina del Rio T."/>
            <person name="Dalin E."/>
            <person name="Tice H."/>
            <person name="Bruce D."/>
            <person name="Goodwin L."/>
            <person name="Pitluck S."/>
            <person name="Peters L."/>
            <person name="Mikhailova N."/>
            <person name="Lu M."/>
            <person name="Kyrpides N."/>
            <person name="Mavromatis K."/>
            <person name="Ivanova N."/>
            <person name="Brettin T."/>
            <person name="Detter J.C."/>
            <person name="Han C."/>
            <person name="Larimer F."/>
            <person name="Land M."/>
            <person name="Hauser L."/>
            <person name="Markowitz V."/>
            <person name="Cheng J.-F."/>
            <person name="Hugenholtz P."/>
            <person name="Woyke T."/>
            <person name="Wu D."/>
            <person name="Pukall R."/>
            <person name="Steenblock K."/>
            <person name="Brambilla E."/>
            <person name="Klenk H.-P."/>
            <person name="Eisen J.A."/>
        </authorList>
    </citation>
    <scope>NUCLEOTIDE SEQUENCE [LARGE SCALE GENOMIC DNA]</scope>
    <source>
        <strain evidence="3">DSM 19664 / LMG 22246 / CIP 109416 / KR-200</strain>
    </source>
</reference>
<name>L0A0M5_DEIPD</name>
<evidence type="ECO:0000313" key="2">
    <source>
        <dbReference type="EMBL" id="AFZ67009.1"/>
    </source>
</evidence>